<dbReference type="EC" id="1.13.11.53" evidence="9"/>
<reference evidence="10" key="2">
    <citation type="submission" date="2022-03" db="EMBL/GenBank/DDBJ databases">
        <authorList>
            <person name="Ryngajllo M."/>
            <person name="Jacek P."/>
            <person name="Kubiak K."/>
        </authorList>
    </citation>
    <scope>NUCLEOTIDE SEQUENCE</scope>
    <source>
        <strain evidence="10">SI1</strain>
    </source>
</reference>
<evidence type="ECO:0000256" key="2">
    <source>
        <dbReference type="ARBA" id="ARBA00022596"/>
    </source>
</evidence>
<dbReference type="CDD" id="cd02232">
    <property type="entry name" value="cupin_ARD"/>
    <property type="match status" value="1"/>
</dbReference>
<comment type="cofactor">
    <cofactor evidence="9">
        <name>Fe(2+)</name>
        <dbReference type="ChEBI" id="CHEBI:29033"/>
    </cofactor>
    <text evidence="9">Binds 1 Fe(2+) cation per monomer.</text>
</comment>
<evidence type="ECO:0000256" key="5">
    <source>
        <dbReference type="ARBA" id="ARBA00022964"/>
    </source>
</evidence>
<dbReference type="GO" id="GO:0016151">
    <property type="term" value="F:nickel cation binding"/>
    <property type="evidence" value="ECO:0007669"/>
    <property type="project" value="UniProtKB-UniRule"/>
</dbReference>
<dbReference type="SUPFAM" id="SSF51182">
    <property type="entry name" value="RmlC-like cupins"/>
    <property type="match status" value="1"/>
</dbReference>
<dbReference type="GO" id="GO:0019509">
    <property type="term" value="P:L-methionine salvage from methylthioadenosine"/>
    <property type="evidence" value="ECO:0007669"/>
    <property type="project" value="UniProtKB-UniRule"/>
</dbReference>
<comment type="pathway">
    <text evidence="9">Amino-acid biosynthesis; L-methionine biosynthesis via salvage pathway; L-methionine from S-methyl-5-thio-alpha-D-ribose 1-phosphate: step 5/6.</text>
</comment>
<feature type="binding site" evidence="9">
    <location>
        <position position="99"/>
    </location>
    <ligand>
        <name>Fe(2+)</name>
        <dbReference type="ChEBI" id="CHEBI:29033"/>
    </ligand>
</feature>
<keyword evidence="7 9" id="KW-0408">Iron</keyword>
<dbReference type="AlphaFoldDB" id="A0AAW5EPV7"/>
<evidence type="ECO:0000256" key="9">
    <source>
        <dbReference type="HAMAP-Rule" id="MF_01682"/>
    </source>
</evidence>
<name>A0AAW5EPV7_NOVHA</name>
<feature type="binding site" evidence="9">
    <location>
        <position position="97"/>
    </location>
    <ligand>
        <name>Ni(2+)</name>
        <dbReference type="ChEBI" id="CHEBI:49786"/>
    </ligand>
</feature>
<dbReference type="InterPro" id="IPR004313">
    <property type="entry name" value="ARD"/>
</dbReference>
<proteinExistence type="inferred from homology"/>
<dbReference type="InterPro" id="IPR014710">
    <property type="entry name" value="RmlC-like_jellyroll"/>
</dbReference>
<dbReference type="RefSeq" id="WP_062809379.1">
    <property type="nucleotide sequence ID" value="NZ_CP062147.1"/>
</dbReference>
<dbReference type="GO" id="GO:0005506">
    <property type="term" value="F:iron ion binding"/>
    <property type="evidence" value="ECO:0007669"/>
    <property type="project" value="UniProtKB-UniRule"/>
</dbReference>
<feature type="binding site" evidence="9">
    <location>
        <position position="141"/>
    </location>
    <ligand>
        <name>Fe(2+)</name>
        <dbReference type="ChEBI" id="CHEBI:29033"/>
    </ligand>
</feature>
<evidence type="ECO:0000256" key="6">
    <source>
        <dbReference type="ARBA" id="ARBA00023002"/>
    </source>
</evidence>
<keyword evidence="8 9" id="KW-0486">Methionine biosynthesis</keyword>
<dbReference type="Gene3D" id="2.60.120.10">
    <property type="entry name" value="Jelly Rolls"/>
    <property type="match status" value="1"/>
</dbReference>
<evidence type="ECO:0000256" key="3">
    <source>
        <dbReference type="ARBA" id="ARBA00022605"/>
    </source>
</evidence>
<keyword evidence="5 9" id="KW-0223">Dioxygenase</keyword>
<comment type="similarity">
    <text evidence="9">Belongs to the acireductone dioxygenase (ARD) family.</text>
</comment>
<dbReference type="GO" id="GO:0010308">
    <property type="term" value="F:acireductone dioxygenase (Ni2+-requiring) activity"/>
    <property type="evidence" value="ECO:0007669"/>
    <property type="project" value="UniProtKB-UniRule"/>
</dbReference>
<keyword evidence="3 9" id="KW-0028">Amino-acid biosynthesis</keyword>
<evidence type="ECO:0000256" key="1">
    <source>
        <dbReference type="ARBA" id="ARBA00000428"/>
    </source>
</evidence>
<feature type="binding site" evidence="9">
    <location>
        <position position="99"/>
    </location>
    <ligand>
        <name>Ni(2+)</name>
        <dbReference type="ChEBI" id="CHEBI:49786"/>
    </ligand>
</feature>
<dbReference type="InterPro" id="IPR023956">
    <property type="entry name" value="ARD_bac"/>
</dbReference>
<evidence type="ECO:0000313" key="10">
    <source>
        <dbReference type="EMBL" id="MCJ8353181.1"/>
    </source>
</evidence>
<dbReference type="PANTHER" id="PTHR23418">
    <property type="entry name" value="ACIREDUCTONE DIOXYGENASE"/>
    <property type="match status" value="1"/>
</dbReference>
<dbReference type="GeneID" id="61366679"/>
<sequence length="189" mass="20559">MSSLALYRDDAPGAPVERTTDPARIAQVLRAIGVRFERWDSPVTPARTAPAADVLAAYRPYLDQLMGETGAGSADVISMHGAGEGWDATRRKFLCEHIHDEDEIRFFVHGQGDFVLHTDGRVFNVRCTAGDLISVPAGIPHWFDGGAVPDFVALRVFTNPDGWIARYTGDDIATRFAAADDDKGCEIAV</sequence>
<dbReference type="HAMAP" id="MF_01682">
    <property type="entry name" value="Salvage_MtnD"/>
    <property type="match status" value="1"/>
</dbReference>
<dbReference type="EMBL" id="JAIBCX010000007">
    <property type="protein sequence ID" value="MCJ8353181.1"/>
    <property type="molecule type" value="Genomic_DNA"/>
</dbReference>
<comment type="cofactor">
    <cofactor evidence="9">
        <name>Ni(2+)</name>
        <dbReference type="ChEBI" id="CHEBI:49786"/>
    </cofactor>
    <text evidence="9">Binds 1 nickel ion per monomer.</text>
</comment>
<dbReference type="Pfam" id="PF03079">
    <property type="entry name" value="ARD"/>
    <property type="match status" value="1"/>
</dbReference>
<feature type="site" description="Important to generate the dianion" evidence="9">
    <location>
        <position position="105"/>
    </location>
</feature>
<feature type="site" description="May play a role in transmitting local conformational changes" evidence="9">
    <location>
        <position position="102"/>
    </location>
</feature>
<dbReference type="InterPro" id="IPR011051">
    <property type="entry name" value="RmlC_Cupin_sf"/>
</dbReference>
<organism evidence="10 11">
    <name type="scientific">Novacetimonas hansenii</name>
    <name type="common">Komagataeibacter hansenii</name>
    <dbReference type="NCBI Taxonomy" id="436"/>
    <lineage>
        <taxon>Bacteria</taxon>
        <taxon>Pseudomonadati</taxon>
        <taxon>Pseudomonadota</taxon>
        <taxon>Alphaproteobacteria</taxon>
        <taxon>Acetobacterales</taxon>
        <taxon>Acetobacteraceae</taxon>
        <taxon>Novacetimonas</taxon>
    </lineage>
</organism>
<dbReference type="PANTHER" id="PTHR23418:SF0">
    <property type="entry name" value="ACIREDUCTONE DIOXYGENASE"/>
    <property type="match status" value="1"/>
</dbReference>
<feature type="binding site" evidence="9">
    <location>
        <position position="103"/>
    </location>
    <ligand>
        <name>Fe(2+)</name>
        <dbReference type="ChEBI" id="CHEBI:29033"/>
    </ligand>
</feature>
<keyword evidence="4 9" id="KW-0479">Metal-binding</keyword>
<comment type="caution">
    <text evidence="10">The sequence shown here is derived from an EMBL/GenBank/DDBJ whole genome shotgun (WGS) entry which is preliminary data.</text>
</comment>
<dbReference type="EC" id="1.13.11.54" evidence="9"/>
<gene>
    <name evidence="9" type="primary">mtnD</name>
    <name evidence="10" type="ORF">K1W68_04105</name>
</gene>
<comment type="catalytic activity">
    <reaction evidence="9">
        <text>1,2-dihydroxy-5-(methylsulfanyl)pent-1-en-3-one + O2 = 3-(methylsulfanyl)propanoate + CO + formate + 2 H(+)</text>
        <dbReference type="Rhea" id="RHEA:14161"/>
        <dbReference type="ChEBI" id="CHEBI:15378"/>
        <dbReference type="ChEBI" id="CHEBI:15379"/>
        <dbReference type="ChEBI" id="CHEBI:15740"/>
        <dbReference type="ChEBI" id="CHEBI:17245"/>
        <dbReference type="ChEBI" id="CHEBI:49016"/>
        <dbReference type="ChEBI" id="CHEBI:49252"/>
        <dbReference type="EC" id="1.13.11.53"/>
    </reaction>
</comment>
<dbReference type="GO" id="GO:0010309">
    <property type="term" value="F:acireductone dioxygenase [iron(II)-requiring] activity"/>
    <property type="evidence" value="ECO:0007669"/>
    <property type="project" value="UniProtKB-UniRule"/>
</dbReference>
<feature type="site" description="May play a role in metal incorporation in vivo" evidence="9">
    <location>
        <position position="96"/>
    </location>
</feature>
<dbReference type="Proteomes" id="UP001202887">
    <property type="component" value="Unassembled WGS sequence"/>
</dbReference>
<evidence type="ECO:0000256" key="8">
    <source>
        <dbReference type="ARBA" id="ARBA00023167"/>
    </source>
</evidence>
<evidence type="ECO:0000313" key="11">
    <source>
        <dbReference type="Proteomes" id="UP001202887"/>
    </source>
</evidence>
<keyword evidence="2 9" id="KW-0533">Nickel</keyword>
<comment type="catalytic activity">
    <reaction evidence="1 9">
        <text>1,2-dihydroxy-5-(methylsulfanyl)pent-1-en-3-one + O2 = 4-methylsulfanyl-2-oxobutanoate + formate + 2 H(+)</text>
        <dbReference type="Rhea" id="RHEA:24504"/>
        <dbReference type="ChEBI" id="CHEBI:15378"/>
        <dbReference type="ChEBI" id="CHEBI:15379"/>
        <dbReference type="ChEBI" id="CHEBI:15740"/>
        <dbReference type="ChEBI" id="CHEBI:16723"/>
        <dbReference type="ChEBI" id="CHEBI:49252"/>
        <dbReference type="EC" id="1.13.11.54"/>
    </reaction>
</comment>
<comment type="function">
    <text evidence="9">Catalyzes 2 different reactions between oxygene and the acireductone 1,2-dihydroxy-3-keto-5-methylthiopentene (DHK-MTPene) depending upon the metal bound in the active site. Fe-containing acireductone dioxygenase (Fe-ARD) produces formate and 2-keto-4-methylthiobutyrate (KMTB), the alpha-ketoacid precursor of methionine in the methionine recycle pathway. Ni-containing acireductone dioxygenase (Ni-ARD) produces methylthiopropionate, carbon monoxide and formate, and does not lie on the methionine recycle pathway.</text>
</comment>
<evidence type="ECO:0000256" key="7">
    <source>
        <dbReference type="ARBA" id="ARBA00023004"/>
    </source>
</evidence>
<dbReference type="GO" id="GO:0019284">
    <property type="term" value="P:L-methionine salvage from S-adenosylmethionine"/>
    <property type="evidence" value="ECO:0007669"/>
    <property type="project" value="InterPro"/>
</dbReference>
<feature type="binding site" evidence="9">
    <location>
        <position position="141"/>
    </location>
    <ligand>
        <name>Ni(2+)</name>
        <dbReference type="ChEBI" id="CHEBI:49786"/>
    </ligand>
</feature>
<reference evidence="10" key="1">
    <citation type="journal article" date="2021" name="Polymers (Basel)">
        <title>Highly Stretchable Bacterial Cellulose Produced by Komagataeibacter hansenii SI1.</title>
        <authorList>
            <person name="Cielecka I."/>
            <person name="Ryngajllo M."/>
            <person name="Maniukiewicz W."/>
            <person name="Bielecki S."/>
        </authorList>
    </citation>
    <scope>NUCLEOTIDE SEQUENCE</scope>
    <source>
        <strain evidence="10">SI1</strain>
    </source>
</reference>
<feature type="binding site" evidence="9">
    <location>
        <position position="103"/>
    </location>
    <ligand>
        <name>Ni(2+)</name>
        <dbReference type="ChEBI" id="CHEBI:49786"/>
    </ligand>
</feature>
<comment type="subunit">
    <text evidence="9">Monomer.</text>
</comment>
<keyword evidence="6 9" id="KW-0560">Oxidoreductase</keyword>
<protein>
    <recommendedName>
        <fullName evidence="9">Acireductone dioxygenase</fullName>
    </recommendedName>
    <alternativeName>
        <fullName evidence="9">1,2-dihydroxy-3-keto-5-methylthiopentene dioxygenase</fullName>
        <shortName evidence="9">DHK-MTPene dioxygenase</shortName>
    </alternativeName>
    <alternativeName>
        <fullName evidence="9">Acireductone dioxygenase (Fe(2+)-requiring)</fullName>
        <shortName evidence="9">ARD'</shortName>
        <shortName evidence="9">Fe-ARD</shortName>
        <ecNumber evidence="9">1.13.11.54</ecNumber>
    </alternativeName>
    <alternativeName>
        <fullName evidence="9">Acireductone dioxygenase (Ni(2+)-requiring)</fullName>
        <shortName evidence="9">ARD</shortName>
        <shortName evidence="9">Ni-ARD</shortName>
        <ecNumber evidence="9">1.13.11.53</ecNumber>
    </alternativeName>
</protein>
<feature type="binding site" evidence="9">
    <location>
        <position position="97"/>
    </location>
    <ligand>
        <name>Fe(2+)</name>
        <dbReference type="ChEBI" id="CHEBI:29033"/>
    </ligand>
</feature>
<accession>A0AAW5EPV7</accession>
<evidence type="ECO:0000256" key="4">
    <source>
        <dbReference type="ARBA" id="ARBA00022723"/>
    </source>
</evidence>